<dbReference type="AlphaFoldDB" id="A0A1I6GQM4"/>
<dbReference type="Proteomes" id="UP000199424">
    <property type="component" value="Unassembled WGS sequence"/>
</dbReference>
<organism evidence="1 2">
    <name type="scientific">Pseudidiomarina maritima</name>
    <dbReference type="NCBI Taxonomy" id="519453"/>
    <lineage>
        <taxon>Bacteria</taxon>
        <taxon>Pseudomonadati</taxon>
        <taxon>Pseudomonadota</taxon>
        <taxon>Gammaproteobacteria</taxon>
        <taxon>Alteromonadales</taxon>
        <taxon>Idiomarinaceae</taxon>
        <taxon>Pseudidiomarina</taxon>
    </lineage>
</organism>
<evidence type="ECO:0000313" key="1">
    <source>
        <dbReference type="EMBL" id="SFR44436.1"/>
    </source>
</evidence>
<evidence type="ECO:0000313" key="2">
    <source>
        <dbReference type="Proteomes" id="UP000199424"/>
    </source>
</evidence>
<keyword evidence="2" id="KW-1185">Reference proteome</keyword>
<reference evidence="2" key="1">
    <citation type="submission" date="2016-10" db="EMBL/GenBank/DDBJ databases">
        <authorList>
            <person name="Varghese N."/>
            <person name="Submissions S."/>
        </authorList>
    </citation>
    <scope>NUCLEOTIDE SEQUENCE [LARGE SCALE GENOMIC DNA]</scope>
    <source>
        <strain evidence="2">CGMCC 1.7285</strain>
    </source>
</reference>
<dbReference type="RefSeq" id="WP_092856074.1">
    <property type="nucleotide sequence ID" value="NZ_FOYU01000001.1"/>
</dbReference>
<protein>
    <recommendedName>
        <fullName evidence="3">Type II toxin-antitoxin system RelE/ParE family toxin</fullName>
    </recommendedName>
</protein>
<dbReference type="EMBL" id="FOYU01000001">
    <property type="protein sequence ID" value="SFR44436.1"/>
    <property type="molecule type" value="Genomic_DNA"/>
</dbReference>
<evidence type="ECO:0008006" key="3">
    <source>
        <dbReference type="Google" id="ProtNLM"/>
    </source>
</evidence>
<sequence length="111" mass="13052">MTKIVNYADSFISQLDAEFNYLRKKVGSRASSEWLAEIMKRFESKVKPFPLSCARCDEAMILGYDDYYEYIDAKSQCRVIYRFNDQVTALLFIRTRQSLRDQLLNLVLMSP</sequence>
<gene>
    <name evidence="1" type="ORF">SAMN04488070_1082</name>
</gene>
<proteinExistence type="predicted"/>
<name>A0A1I6GQM4_9GAMM</name>
<accession>A0A1I6GQM4</accession>